<dbReference type="RefSeq" id="WP_418215018.1">
    <property type="nucleotide sequence ID" value="NZ_CP018045.1"/>
</dbReference>
<evidence type="ECO:0000259" key="1">
    <source>
        <dbReference type="Pfam" id="PF03235"/>
    </source>
</evidence>
<geneLocation type="plasmid" evidence="3">
    <name>pbc</name>
</geneLocation>
<organism evidence="2 3">
    <name type="scientific">Bifidobacterium choerinum</name>
    <dbReference type="NCBI Taxonomy" id="35760"/>
    <lineage>
        <taxon>Bacteria</taxon>
        <taxon>Bacillati</taxon>
        <taxon>Actinomycetota</taxon>
        <taxon>Actinomycetes</taxon>
        <taxon>Bifidobacteriales</taxon>
        <taxon>Bifidobacteriaceae</taxon>
        <taxon>Bifidobacterium</taxon>
    </lineage>
</organism>
<reference evidence="2 3" key="1">
    <citation type="submission" date="2016-11" db="EMBL/GenBank/DDBJ databases">
        <title>complete genome sequence of Bifidobacterium choerinum strain FMB-1.</title>
        <authorList>
            <person name="Park C.-S."/>
            <person name="Jung D.-H."/>
            <person name="Choi D.-S."/>
        </authorList>
    </citation>
    <scope>NUCLEOTIDE SEQUENCE [LARGE SCALE GENOMIC DNA]</scope>
    <source>
        <strain evidence="2 3">FMB-1</strain>
        <plasmid evidence="3">Plasmid pbc</plasmid>
    </source>
</reference>
<dbReference type="AlphaFoldDB" id="A0A2D3D8Y8"/>
<keyword evidence="2" id="KW-0614">Plasmid</keyword>
<sequence length="155" mass="17457">MKTELHTDWTVADISKGFVFDRNEGKGLFGMDGQLVIQPEYQRNYIYGDGKRDVAVVDSLLRDYPIGLLYFVRNDDGKYEVLDGQQRITSFARFVNTSSPFAVDRGGKPRYFDSLDVMSRDVVESVEGYAANRRVVSVVVVEVEPAGQRQASFGL</sequence>
<dbReference type="Pfam" id="PF03235">
    <property type="entry name" value="GmrSD_N"/>
    <property type="match status" value="1"/>
</dbReference>
<gene>
    <name evidence="2" type="ORF">BcFMB_09230</name>
</gene>
<dbReference type="InterPro" id="IPR004919">
    <property type="entry name" value="GmrSD_N"/>
</dbReference>
<dbReference type="PANTHER" id="PTHR39639:SF1">
    <property type="entry name" value="DUF262 DOMAIN-CONTAINING PROTEIN"/>
    <property type="match status" value="1"/>
</dbReference>
<dbReference type="KEGG" id="bcho:BcFMB_09230"/>
<proteinExistence type="predicted"/>
<dbReference type="EMBL" id="CP018045">
    <property type="protein sequence ID" value="ATU21326.1"/>
    <property type="molecule type" value="Genomic_DNA"/>
</dbReference>
<name>A0A2D3D8Y8_9BIFI</name>
<protein>
    <recommendedName>
        <fullName evidence="1">GmrSD restriction endonucleases N-terminal domain-containing protein</fullName>
    </recommendedName>
</protein>
<dbReference type="PANTHER" id="PTHR39639">
    <property type="entry name" value="CHROMOSOME 16, WHOLE GENOME SHOTGUN SEQUENCE"/>
    <property type="match status" value="1"/>
</dbReference>
<dbReference type="Proteomes" id="UP000229907">
    <property type="component" value="Plasmid pBC"/>
</dbReference>
<evidence type="ECO:0000313" key="2">
    <source>
        <dbReference type="EMBL" id="ATU21326.1"/>
    </source>
</evidence>
<feature type="domain" description="GmrSD restriction endonucleases N-terminal" evidence="1">
    <location>
        <begin position="33"/>
        <end position="97"/>
    </location>
</feature>
<evidence type="ECO:0000313" key="3">
    <source>
        <dbReference type="Proteomes" id="UP000229907"/>
    </source>
</evidence>
<accession>A0A2D3D8Y8</accession>